<dbReference type="InterPro" id="IPR036005">
    <property type="entry name" value="Creatinase/aminopeptidase-like"/>
</dbReference>
<dbReference type="PANTHER" id="PTHR46112">
    <property type="entry name" value="AMINOPEPTIDASE"/>
    <property type="match status" value="1"/>
</dbReference>
<dbReference type="RefSeq" id="WP_187804719.1">
    <property type="nucleotide sequence ID" value="NZ_LZEU01000001.1"/>
</dbReference>
<organism evidence="2 3">
    <name type="scientific">Aquipseudomonas alcaligenes</name>
    <name type="common">Pseudomonas alcaligenes</name>
    <dbReference type="NCBI Taxonomy" id="43263"/>
    <lineage>
        <taxon>Bacteria</taxon>
        <taxon>Pseudomonadati</taxon>
        <taxon>Pseudomonadota</taxon>
        <taxon>Gammaproteobacteria</taxon>
        <taxon>Pseudomonadales</taxon>
        <taxon>Pseudomonadaceae</taxon>
        <taxon>Aquipseudomonas</taxon>
    </lineage>
</organism>
<dbReference type="Pfam" id="PF00557">
    <property type="entry name" value="Peptidase_M24"/>
    <property type="match status" value="1"/>
</dbReference>
<dbReference type="SUPFAM" id="SSF55920">
    <property type="entry name" value="Creatinase/aminopeptidase"/>
    <property type="match status" value="1"/>
</dbReference>
<reference evidence="2 3" key="1">
    <citation type="submission" date="2016-06" db="EMBL/GenBank/DDBJ databases">
        <authorList>
            <person name="Ramos C."/>
            <person name="Pintado A."/>
            <person name="Crespo-Gomez J.I."/>
        </authorList>
    </citation>
    <scope>NUCLEOTIDE SEQUENCE [LARGE SCALE GENOMIC DNA]</scope>
    <source>
        <strain evidence="2 3">AVO110</strain>
    </source>
</reference>
<dbReference type="CDD" id="cd01066">
    <property type="entry name" value="APP_MetAP"/>
    <property type="match status" value="1"/>
</dbReference>
<proteinExistence type="predicted"/>
<dbReference type="InterPro" id="IPR050659">
    <property type="entry name" value="Peptidase_M24B"/>
</dbReference>
<name>A0ABR7RXP5_AQUAC</name>
<dbReference type="Proteomes" id="UP000744555">
    <property type="component" value="Unassembled WGS sequence"/>
</dbReference>
<protein>
    <recommendedName>
        <fullName evidence="1">Peptidase M24 domain-containing protein</fullName>
    </recommendedName>
</protein>
<dbReference type="Gene3D" id="3.90.230.10">
    <property type="entry name" value="Creatinase/methionine aminopeptidase superfamily"/>
    <property type="match status" value="1"/>
</dbReference>
<evidence type="ECO:0000313" key="2">
    <source>
        <dbReference type="EMBL" id="MBC9249594.1"/>
    </source>
</evidence>
<comment type="caution">
    <text evidence="2">The sequence shown here is derived from an EMBL/GenBank/DDBJ whole genome shotgun (WGS) entry which is preliminary data.</text>
</comment>
<feature type="domain" description="Peptidase M24" evidence="1">
    <location>
        <begin position="44"/>
        <end position="276"/>
    </location>
</feature>
<dbReference type="PANTHER" id="PTHR46112:SF2">
    <property type="entry name" value="XAA-PRO AMINOPEPTIDASE P-RELATED"/>
    <property type="match status" value="1"/>
</dbReference>
<dbReference type="InterPro" id="IPR000994">
    <property type="entry name" value="Pept_M24"/>
</dbReference>
<evidence type="ECO:0000259" key="1">
    <source>
        <dbReference type="Pfam" id="PF00557"/>
    </source>
</evidence>
<evidence type="ECO:0000313" key="3">
    <source>
        <dbReference type="Proteomes" id="UP000744555"/>
    </source>
</evidence>
<gene>
    <name evidence="2" type="ORF">A9179_04825</name>
</gene>
<accession>A0ABR7RXP5</accession>
<dbReference type="EMBL" id="LZEU01000001">
    <property type="protein sequence ID" value="MBC9249594.1"/>
    <property type="molecule type" value="Genomic_DNA"/>
</dbReference>
<sequence>MPIGYTLKPNGALDRLYRWLSKISSKYGGGQDMLPPAEAMAGYLKAQRLAYAAVEHVGKQLKVGMTEQQAADLLEGYLRQHGTERYLHRAFAWFGSHSRFDEYAGYADYHPSERQLRAEDVAILDVSPVVDGYIGDVGYALCLTPNPQLDKAKAFLLQLRADIPGLFASPMTAAEIWAEIDRRIHAAGYDNIHSKYPHCVLGHRVFRVKPKKGKHLRVGNRSFGWFSLETNLAFLKMGLSAALTPEHIGNKLGLWAIEPHIGWDGGGCKFEEVLVVEPTRCYWLDEQVPHVIEARSKRHEG</sequence>
<keyword evidence="3" id="KW-1185">Reference proteome</keyword>